<organism evidence="2 3">
    <name type="scientific">Natronorubrum sulfidifaciens JCM 14089</name>
    <dbReference type="NCBI Taxonomy" id="1230460"/>
    <lineage>
        <taxon>Archaea</taxon>
        <taxon>Methanobacteriati</taxon>
        <taxon>Methanobacteriota</taxon>
        <taxon>Stenosarchaea group</taxon>
        <taxon>Halobacteria</taxon>
        <taxon>Halobacteriales</taxon>
        <taxon>Natrialbaceae</taxon>
        <taxon>Natronorubrum</taxon>
    </lineage>
</organism>
<keyword evidence="1" id="KW-0812">Transmembrane</keyword>
<sequence>MSRNRATTEMAMDRFDLVSTLGFVVLIASSVVLEGVVVAAALGGFALSLSSWRLYAGHPWEALAWLVWVGAAVVLVIAPGGAVFLIAFFGCLLTGLGLLFGSRLGLLPAIWDGDRGGRDRAE</sequence>
<dbReference type="eggNOG" id="arCOG11193">
    <property type="taxonomic scope" value="Archaea"/>
</dbReference>
<keyword evidence="1" id="KW-0472">Membrane</keyword>
<evidence type="ECO:0000256" key="1">
    <source>
        <dbReference type="SAM" id="Phobius"/>
    </source>
</evidence>
<gene>
    <name evidence="2" type="ORF">C495_10624</name>
</gene>
<protein>
    <submittedName>
        <fullName evidence="2">Uncharacterized protein</fullName>
    </submittedName>
</protein>
<reference evidence="2 3" key="1">
    <citation type="journal article" date="2014" name="PLoS Genet.">
        <title>Phylogenetically driven sequencing of extremely halophilic archaea reveals strategies for static and dynamic osmo-response.</title>
        <authorList>
            <person name="Becker E.A."/>
            <person name="Seitzer P.M."/>
            <person name="Tritt A."/>
            <person name="Larsen D."/>
            <person name="Krusor M."/>
            <person name="Yao A.I."/>
            <person name="Wu D."/>
            <person name="Madern D."/>
            <person name="Eisen J.A."/>
            <person name="Darling A.E."/>
            <person name="Facciotti M.T."/>
        </authorList>
    </citation>
    <scope>NUCLEOTIDE SEQUENCE [LARGE SCALE GENOMIC DNA]</scope>
    <source>
        <strain evidence="2 3">JCM 14089</strain>
    </source>
</reference>
<accession>L9W4G7</accession>
<dbReference type="EMBL" id="AOHX01000039">
    <property type="protein sequence ID" value="ELY44350.1"/>
    <property type="molecule type" value="Genomic_DNA"/>
</dbReference>
<proteinExistence type="predicted"/>
<dbReference type="STRING" id="1230460.C495_10624"/>
<keyword evidence="1" id="KW-1133">Transmembrane helix</keyword>
<dbReference type="Proteomes" id="UP000011661">
    <property type="component" value="Unassembled WGS sequence"/>
</dbReference>
<feature type="transmembrane region" description="Helical" evidence="1">
    <location>
        <begin position="21"/>
        <end position="47"/>
    </location>
</feature>
<feature type="transmembrane region" description="Helical" evidence="1">
    <location>
        <begin position="67"/>
        <end position="100"/>
    </location>
</feature>
<evidence type="ECO:0000313" key="2">
    <source>
        <dbReference type="EMBL" id="ELY44350.1"/>
    </source>
</evidence>
<keyword evidence="3" id="KW-1185">Reference proteome</keyword>
<name>L9W4G7_9EURY</name>
<evidence type="ECO:0000313" key="3">
    <source>
        <dbReference type="Proteomes" id="UP000011661"/>
    </source>
</evidence>
<dbReference type="PATRIC" id="fig|1230460.4.peg.2157"/>
<comment type="caution">
    <text evidence="2">The sequence shown here is derived from an EMBL/GenBank/DDBJ whole genome shotgun (WGS) entry which is preliminary data.</text>
</comment>
<dbReference type="AlphaFoldDB" id="L9W4G7"/>